<comment type="caution">
    <text evidence="9">The sequence shown here is derived from an EMBL/GenBank/DDBJ whole genome shotgun (WGS) entry which is preliminary data.</text>
</comment>
<evidence type="ECO:0000256" key="6">
    <source>
        <dbReference type="ARBA" id="ARBA00022841"/>
    </source>
</evidence>
<evidence type="ECO:0000256" key="1">
    <source>
        <dbReference type="ARBA" id="ARBA00004418"/>
    </source>
</evidence>
<evidence type="ECO:0000259" key="8">
    <source>
        <dbReference type="Pfam" id="PF16822"/>
    </source>
</evidence>
<keyword evidence="3" id="KW-0808">Transferase</keyword>
<evidence type="ECO:0000256" key="2">
    <source>
        <dbReference type="ARBA" id="ARBA00005182"/>
    </source>
</evidence>
<evidence type="ECO:0000313" key="10">
    <source>
        <dbReference type="Proteomes" id="UP001156441"/>
    </source>
</evidence>
<evidence type="ECO:0000313" key="9">
    <source>
        <dbReference type="EMBL" id="MCT2586585.1"/>
    </source>
</evidence>
<dbReference type="EMBL" id="JAFFZE010000019">
    <property type="protein sequence ID" value="MCT2586585.1"/>
    <property type="molecule type" value="Genomic_DNA"/>
</dbReference>
<proteinExistence type="predicted"/>
<dbReference type="InterPro" id="IPR031811">
    <property type="entry name" value="ALGX/ALGJ_SGNH-like"/>
</dbReference>
<comment type="pathway">
    <text evidence="2">Glycan biosynthesis; alginate biosynthesis.</text>
</comment>
<gene>
    <name evidence="9" type="ORF">JT362_26025</name>
</gene>
<organism evidence="9 10">
    <name type="scientific">Actinophytocola gossypii</name>
    <dbReference type="NCBI Taxonomy" id="2812003"/>
    <lineage>
        <taxon>Bacteria</taxon>
        <taxon>Bacillati</taxon>
        <taxon>Actinomycetota</taxon>
        <taxon>Actinomycetes</taxon>
        <taxon>Pseudonocardiales</taxon>
        <taxon>Pseudonocardiaceae</taxon>
    </lineage>
</organism>
<reference evidence="9 10" key="1">
    <citation type="submission" date="2021-02" db="EMBL/GenBank/DDBJ databases">
        <title>Actinophytocola xerophila sp. nov., isolated from soil of cotton cropping field.</title>
        <authorList>
            <person name="Huang R."/>
            <person name="Chen X."/>
            <person name="Ge X."/>
            <person name="Liu W."/>
        </authorList>
    </citation>
    <scope>NUCLEOTIDE SEQUENCE [LARGE SCALE GENOMIC DNA]</scope>
    <source>
        <strain evidence="9 10">S1-96</strain>
    </source>
</reference>
<feature type="compositionally biased region" description="Low complexity" evidence="7">
    <location>
        <begin position="114"/>
        <end position="128"/>
    </location>
</feature>
<evidence type="ECO:0000256" key="5">
    <source>
        <dbReference type="ARBA" id="ARBA00022764"/>
    </source>
</evidence>
<accession>A0ABT2JGN1</accession>
<feature type="region of interest" description="Disordered" evidence="7">
    <location>
        <begin position="92"/>
        <end position="128"/>
    </location>
</feature>
<name>A0ABT2JGN1_9PSEU</name>
<sequence>MPREHALHRPRHGGRQLTALVSALVFFAAPALMWIGGMRPVELENHELTGFPSVFDGWGFLTGMDPWATDNLVFRAQAIDAAGWVSETFFGEPAPFDQGTSAPTGPLPGGPGGPSSEPDNPNNEPNAAGYRRVIEGEDGWLYLGEDVTGKCQSGQSFGETAQRIGQLRDAVEASGRTFVMVAVPDKWTMVPENLPDSYAGKKCAEEATPKLWSAVSSVDGVLDMRDPLRNVAEQFDRPPYYSLDSHWTNEGALEMVRQLAERLEPDITESWEIRERGEVTVHADLPPLIGREGDNRAITYELAADGESFENAGVLPDLRAPVRRTPRPTTGMVHRPTLVLGDSFTLPVSAYLPAAFSDVTQLYYTTVDDDAGMVARTMAANEVVVLQIVERAIARGNLGVLSEEFIATVRQELQKRPIR</sequence>
<feature type="domain" description="AlgX/AlgJ SGNH hydrolase-like" evidence="8">
    <location>
        <begin position="133"/>
        <end position="266"/>
    </location>
</feature>
<keyword evidence="6" id="KW-0016">Alginate biosynthesis</keyword>
<evidence type="ECO:0000256" key="3">
    <source>
        <dbReference type="ARBA" id="ARBA00022679"/>
    </source>
</evidence>
<protein>
    <recommendedName>
        <fullName evidence="8">AlgX/AlgJ SGNH hydrolase-like domain-containing protein</fullName>
    </recommendedName>
</protein>
<evidence type="ECO:0000256" key="4">
    <source>
        <dbReference type="ARBA" id="ARBA00022729"/>
    </source>
</evidence>
<keyword evidence="4" id="KW-0732">Signal</keyword>
<dbReference type="Pfam" id="PF16822">
    <property type="entry name" value="ALGX"/>
    <property type="match status" value="1"/>
</dbReference>
<dbReference type="Proteomes" id="UP001156441">
    <property type="component" value="Unassembled WGS sequence"/>
</dbReference>
<evidence type="ECO:0000256" key="7">
    <source>
        <dbReference type="SAM" id="MobiDB-lite"/>
    </source>
</evidence>
<comment type="subcellular location">
    <subcellularLocation>
        <location evidence="1">Periplasm</location>
    </subcellularLocation>
</comment>
<keyword evidence="5" id="KW-0574">Periplasm</keyword>
<keyword evidence="10" id="KW-1185">Reference proteome</keyword>